<feature type="transmembrane region" description="Helical" evidence="2">
    <location>
        <begin position="401"/>
        <end position="421"/>
    </location>
</feature>
<dbReference type="InterPro" id="IPR022703">
    <property type="entry name" value="DUF3533"/>
</dbReference>
<keyword evidence="2" id="KW-1133">Transmembrane helix</keyword>
<name>H2ATC2_KAZAF</name>
<dbReference type="OrthoDB" id="2140105at2759"/>
<accession>H2ATC2</accession>
<dbReference type="HOGENOM" id="CLU_020178_0_1_1"/>
<proteinExistence type="predicted"/>
<evidence type="ECO:0000259" key="3">
    <source>
        <dbReference type="Pfam" id="PF12051"/>
    </source>
</evidence>
<feature type="transmembrane region" description="Helical" evidence="2">
    <location>
        <begin position="321"/>
        <end position="345"/>
    </location>
</feature>
<feature type="transmembrane region" description="Helical" evidence="2">
    <location>
        <begin position="366"/>
        <end position="389"/>
    </location>
</feature>
<dbReference type="GO" id="GO:0016020">
    <property type="term" value="C:membrane"/>
    <property type="evidence" value="ECO:0007669"/>
    <property type="project" value="TreeGrafter"/>
</dbReference>
<feature type="region of interest" description="Disordered" evidence="1">
    <location>
        <begin position="1"/>
        <end position="33"/>
    </location>
</feature>
<dbReference type="AlphaFoldDB" id="H2ATC2"/>
<dbReference type="EMBL" id="HE650823">
    <property type="protein sequence ID" value="CCF57622.1"/>
    <property type="molecule type" value="Genomic_DNA"/>
</dbReference>
<dbReference type="Proteomes" id="UP000005220">
    <property type="component" value="Chromosome 3"/>
</dbReference>
<reference evidence="4 5" key="1">
    <citation type="journal article" date="2011" name="Proc. Natl. Acad. Sci. U.S.A.">
        <title>Evolutionary erosion of yeast sex chromosomes by mating-type switching accidents.</title>
        <authorList>
            <person name="Gordon J.L."/>
            <person name="Armisen D."/>
            <person name="Proux-Wera E."/>
            <person name="Oheigeartaigh S.S."/>
            <person name="Byrne K.P."/>
            <person name="Wolfe K.H."/>
        </authorList>
    </citation>
    <scope>NUCLEOTIDE SEQUENCE [LARGE SCALE GENOMIC DNA]</scope>
    <source>
        <strain evidence="5">ATCC 22294 / BCRC 22015 / CBS 2517 / CECT 1963 / NBRC 1671 / NRRL Y-8276</strain>
    </source>
</reference>
<feature type="transmembrane region" description="Helical" evidence="2">
    <location>
        <begin position="490"/>
        <end position="511"/>
    </location>
</feature>
<dbReference type="GeneID" id="13885540"/>
<dbReference type="InParanoid" id="H2ATC2"/>
<dbReference type="Pfam" id="PF12051">
    <property type="entry name" value="DUF3533"/>
    <property type="match status" value="1"/>
</dbReference>
<feature type="transmembrane region" description="Helical" evidence="2">
    <location>
        <begin position="111"/>
        <end position="130"/>
    </location>
</feature>
<feature type="transmembrane region" description="Helical" evidence="2">
    <location>
        <begin position="433"/>
        <end position="454"/>
    </location>
</feature>
<dbReference type="InterPro" id="IPR053001">
    <property type="entry name" value="MNNG_permease-like"/>
</dbReference>
<keyword evidence="2" id="KW-0472">Membrane</keyword>
<dbReference type="RefSeq" id="XP_003956757.1">
    <property type="nucleotide sequence ID" value="XM_003956708.1"/>
</dbReference>
<dbReference type="PANTHER" id="PTHR34814:SF1">
    <property type="entry name" value="NITROSOGUANIDINE RESISTANCE PROTEIN SNG1"/>
    <property type="match status" value="1"/>
</dbReference>
<feature type="domain" description="DUF3533" evidence="3">
    <location>
        <begin position="115"/>
        <end position="501"/>
    </location>
</feature>
<evidence type="ECO:0000256" key="2">
    <source>
        <dbReference type="SAM" id="Phobius"/>
    </source>
</evidence>
<evidence type="ECO:0000313" key="5">
    <source>
        <dbReference type="Proteomes" id="UP000005220"/>
    </source>
</evidence>
<organism evidence="4 5">
    <name type="scientific">Kazachstania africana (strain ATCC 22294 / BCRC 22015 / CBS 2517 / CECT 1963 / NBRC 1671 / NRRL Y-8276)</name>
    <name type="common">Yeast</name>
    <name type="synonym">Kluyveromyces africanus</name>
    <dbReference type="NCBI Taxonomy" id="1071382"/>
    <lineage>
        <taxon>Eukaryota</taxon>
        <taxon>Fungi</taxon>
        <taxon>Dikarya</taxon>
        <taxon>Ascomycota</taxon>
        <taxon>Saccharomycotina</taxon>
        <taxon>Saccharomycetes</taxon>
        <taxon>Saccharomycetales</taxon>
        <taxon>Saccharomycetaceae</taxon>
        <taxon>Kazachstania</taxon>
    </lineage>
</organism>
<keyword evidence="5" id="KW-1185">Reference proteome</keyword>
<feature type="compositionally biased region" description="Low complexity" evidence="1">
    <location>
        <begin position="1"/>
        <end position="24"/>
    </location>
</feature>
<evidence type="ECO:0000313" key="4">
    <source>
        <dbReference type="EMBL" id="CCF57622.1"/>
    </source>
</evidence>
<protein>
    <recommendedName>
        <fullName evidence="3">DUF3533 domain-containing protein</fullName>
    </recommendedName>
</protein>
<dbReference type="KEGG" id="kaf:KAFR_0C06263"/>
<keyword evidence="2" id="KW-0812">Transmembrane</keyword>
<dbReference type="eggNOG" id="ENOG502QUA0">
    <property type="taxonomic scope" value="Eukaryota"/>
</dbReference>
<dbReference type="PANTHER" id="PTHR34814">
    <property type="entry name" value="NITROSOGUANIDINE RESISTANCE PROTEIN SNG1"/>
    <property type="match status" value="1"/>
</dbReference>
<sequence length="537" mass="61274">MSSFASSSELETSSIGSSSVSEPEQAYNGGEHSENLAYPQVESEILGRIMTASNLEYEPTREVDEEEVIVRDDRVSHISVATDQSNSLVRTKTRFFSPKLREERKMVLRRFLLVNFSLICFILIAFSLFWGNTYNASHFYYKVNILAVLQDDIVDINSSVIPFISVLPSLVEEQEATWHVYNTSQFEKKFNVHGTEEINAEVLKLIYDELYFMSLNVQPNVTQILYNSLAQENSSLVFNSTELFEVSYESSRDLISLKPWMYPIMTAFETSVASYYTQEYLPQFLRNISSEVPIETINPLKLSYATSLSFNANDYRPFTDRLLMCTTIIGAIYTLILTVFQYLIYGPIHAQMAQVLKPKYITVYRCCITWGTCFLLSLFISTVSAIYQVDFTPTFGKGGFVIFWMSTWLFMLSVAGANENVISMIFLYDPPFLGFWVLGFVILNLGPSFFSMALDSNFYRYGYAMPLHNIIDIYRVIFFDVSKSKMGRNYGVLVAWVALNTALAEVVLRWVSRTVAKREKAAAEATQNASSDNDIKE</sequence>
<gene>
    <name evidence="4" type="primary">KAFR0C06263</name>
    <name evidence="4" type="ORF">KAFR_0C06263</name>
</gene>
<evidence type="ECO:0000256" key="1">
    <source>
        <dbReference type="SAM" id="MobiDB-lite"/>
    </source>
</evidence>